<dbReference type="InterPro" id="IPR031330">
    <property type="entry name" value="Gly_Hdrlase_35_cat"/>
</dbReference>
<dbReference type="EMBL" id="JBHUHZ010000001">
    <property type="protein sequence ID" value="MFD2162395.1"/>
    <property type="molecule type" value="Genomic_DNA"/>
</dbReference>
<protein>
    <submittedName>
        <fullName evidence="8">Beta-galactosidase family protein</fullName>
    </submittedName>
</protein>
<dbReference type="Pfam" id="PF21467">
    <property type="entry name" value="BetaGal_gal-bd"/>
    <property type="match status" value="1"/>
</dbReference>
<keyword evidence="3" id="KW-0326">Glycosidase</keyword>
<evidence type="ECO:0000313" key="9">
    <source>
        <dbReference type="Proteomes" id="UP001597387"/>
    </source>
</evidence>
<dbReference type="PIRSF" id="PIRSF006336">
    <property type="entry name" value="B-gal"/>
    <property type="match status" value="1"/>
</dbReference>
<feature type="domain" description="Beta-galactosidase 1-like first all-beta" evidence="6">
    <location>
        <begin position="395"/>
        <end position="506"/>
    </location>
</feature>
<dbReference type="Pfam" id="PF21317">
    <property type="entry name" value="BetaGal_ABD_1"/>
    <property type="match status" value="1"/>
</dbReference>
<evidence type="ECO:0000256" key="1">
    <source>
        <dbReference type="ARBA" id="ARBA00009809"/>
    </source>
</evidence>
<evidence type="ECO:0000256" key="3">
    <source>
        <dbReference type="ARBA" id="ARBA00023295"/>
    </source>
</evidence>
<evidence type="ECO:0000259" key="7">
    <source>
        <dbReference type="Pfam" id="PF21467"/>
    </source>
</evidence>
<comment type="similarity">
    <text evidence="1 4">Belongs to the glycosyl hydrolase 35 family.</text>
</comment>
<dbReference type="InterPro" id="IPR017853">
    <property type="entry name" value="GH"/>
</dbReference>
<organism evidence="8 9">
    <name type="scientific">Paradesertivirga mongoliensis</name>
    <dbReference type="NCBI Taxonomy" id="2100740"/>
    <lineage>
        <taxon>Bacteria</taxon>
        <taxon>Pseudomonadati</taxon>
        <taxon>Bacteroidota</taxon>
        <taxon>Sphingobacteriia</taxon>
        <taxon>Sphingobacteriales</taxon>
        <taxon>Sphingobacteriaceae</taxon>
        <taxon>Paradesertivirga</taxon>
    </lineage>
</organism>
<comment type="caution">
    <text evidence="8">The sequence shown here is derived from an EMBL/GenBank/DDBJ whole genome shotgun (WGS) entry which is preliminary data.</text>
</comment>
<dbReference type="PANTHER" id="PTHR23421">
    <property type="entry name" value="BETA-GALACTOSIDASE RELATED"/>
    <property type="match status" value="1"/>
</dbReference>
<dbReference type="SUPFAM" id="SSF49785">
    <property type="entry name" value="Galactose-binding domain-like"/>
    <property type="match status" value="1"/>
</dbReference>
<dbReference type="InterPro" id="IPR008979">
    <property type="entry name" value="Galactose-bd-like_sf"/>
</dbReference>
<name>A0ABW4ZKE9_9SPHI</name>
<reference evidence="9" key="1">
    <citation type="journal article" date="2019" name="Int. J. Syst. Evol. Microbiol.">
        <title>The Global Catalogue of Microorganisms (GCM) 10K type strain sequencing project: providing services to taxonomists for standard genome sequencing and annotation.</title>
        <authorList>
            <consortium name="The Broad Institute Genomics Platform"/>
            <consortium name="The Broad Institute Genome Sequencing Center for Infectious Disease"/>
            <person name="Wu L."/>
            <person name="Ma J."/>
        </authorList>
    </citation>
    <scope>NUCLEOTIDE SEQUENCE [LARGE SCALE GENOMIC DNA]</scope>
    <source>
        <strain evidence="9">KCTC 42217</strain>
    </source>
</reference>
<dbReference type="InterPro" id="IPR026283">
    <property type="entry name" value="B-gal_1-like"/>
</dbReference>
<proteinExistence type="inferred from homology"/>
<evidence type="ECO:0000259" key="6">
    <source>
        <dbReference type="Pfam" id="PF21317"/>
    </source>
</evidence>
<dbReference type="Gene3D" id="3.20.20.80">
    <property type="entry name" value="Glycosidases"/>
    <property type="match status" value="1"/>
</dbReference>
<dbReference type="Gene3D" id="2.60.120.260">
    <property type="entry name" value="Galactose-binding domain-like"/>
    <property type="match status" value="2"/>
</dbReference>
<dbReference type="PRINTS" id="PR00742">
    <property type="entry name" value="GLHYDRLASE35"/>
</dbReference>
<dbReference type="InterPro" id="IPR001944">
    <property type="entry name" value="Glycoside_Hdrlase_35"/>
</dbReference>
<keyword evidence="9" id="KW-1185">Reference proteome</keyword>
<evidence type="ECO:0000313" key="8">
    <source>
        <dbReference type="EMBL" id="MFD2162395.1"/>
    </source>
</evidence>
<accession>A0ABW4ZKE9</accession>
<evidence type="ECO:0000256" key="2">
    <source>
        <dbReference type="ARBA" id="ARBA00022801"/>
    </source>
</evidence>
<dbReference type="Pfam" id="PF01301">
    <property type="entry name" value="Glyco_hydro_35"/>
    <property type="match status" value="1"/>
</dbReference>
<sequence length="612" mass="68652">MRNIFRVLILISILGGSAGNLKAQEASHSFSLSDTAFLLDGKPFQMISGEIHYPRVPRESWRHRMKMAKAMGLNTIGTYVFWNIHEPQQGRYDFSGNNDVAEFVKIAKEEGLWVVLRPSPYVCAEWEFGGYPYWLQNIKGLEVRSKEPQYLKAYKNYLMEVGKQLAPLQVNHGGNVLMVQIENEYGSYGSDKEYLDLNRKMFIEAGFDGLLYTCDPEAAIKDGHLPGLLAAINGVDNPEKVKSLVNQNNGGKGPYFIAEWYPAWFDWWGTAHHTVPASKYAGRLDSVLQAGISINMYMFHGGTTRGFMNGANFNDKNPYEPQISSYDYDAPLDEAGNATEKFMRFREAIQKNLPAGSSLPPVPAAKPSISTSPVVFTSTNTVFDLLKAPKSSLKPLTFEDLNQAYGYVMYRTTFNGNGARQLLKIRDLRDYGIVFINGKRVGNLDRRLYQDSVMLDLPKGKVRLDILVENMGRINFGPYLLKNTKGITQKVELGGKEILNWQMYGLPFDNIKSLGFKTAGTGSGDAPVLKKGHLTLDKVADTYLDFSNWGKGVVWINGHNLGRYWEIGPQQTVYVPAEWLKPGKNEVVVFELIKPASSTLLGRDKAILDQLK</sequence>
<dbReference type="RefSeq" id="WP_255903697.1">
    <property type="nucleotide sequence ID" value="NZ_JAFMZO010000003.1"/>
</dbReference>
<dbReference type="Proteomes" id="UP001597387">
    <property type="component" value="Unassembled WGS sequence"/>
</dbReference>
<evidence type="ECO:0000259" key="5">
    <source>
        <dbReference type="Pfam" id="PF01301"/>
    </source>
</evidence>
<keyword evidence="2" id="KW-0378">Hydrolase</keyword>
<dbReference type="InterPro" id="IPR048912">
    <property type="entry name" value="BetaGal1-like_ABD1"/>
</dbReference>
<feature type="domain" description="Glycoside hydrolase 35 catalytic" evidence="5">
    <location>
        <begin position="37"/>
        <end position="350"/>
    </location>
</feature>
<dbReference type="InterPro" id="IPR048913">
    <property type="entry name" value="BetaGal_gal-bd"/>
</dbReference>
<feature type="domain" description="Beta-galactosidase galactose-binding" evidence="7">
    <location>
        <begin position="529"/>
        <end position="585"/>
    </location>
</feature>
<gene>
    <name evidence="8" type="ORF">ACFSJU_08315</name>
</gene>
<dbReference type="SUPFAM" id="SSF51445">
    <property type="entry name" value="(Trans)glycosidases"/>
    <property type="match status" value="1"/>
</dbReference>
<evidence type="ECO:0000256" key="4">
    <source>
        <dbReference type="RuleBase" id="RU003679"/>
    </source>
</evidence>